<evidence type="ECO:0000256" key="1">
    <source>
        <dbReference type="SAM" id="MobiDB-lite"/>
    </source>
</evidence>
<comment type="caution">
    <text evidence="2">The sequence shown here is derived from an EMBL/GenBank/DDBJ whole genome shotgun (WGS) entry which is preliminary data.</text>
</comment>
<name>A0A9P7ED57_9AGAM</name>
<dbReference type="RefSeq" id="XP_041194388.1">
    <property type="nucleotide sequence ID" value="XM_041339897.1"/>
</dbReference>
<accession>A0A9P7ED57</accession>
<dbReference type="EMBL" id="JABBWG010000011">
    <property type="protein sequence ID" value="KAG1818516.1"/>
    <property type="molecule type" value="Genomic_DNA"/>
</dbReference>
<evidence type="ECO:0000313" key="2">
    <source>
        <dbReference type="EMBL" id="KAG1818516.1"/>
    </source>
</evidence>
<evidence type="ECO:0000313" key="3">
    <source>
        <dbReference type="Proteomes" id="UP000807769"/>
    </source>
</evidence>
<feature type="region of interest" description="Disordered" evidence="1">
    <location>
        <begin position="87"/>
        <end position="109"/>
    </location>
</feature>
<gene>
    <name evidence="2" type="ORF">BJ212DRAFT_1479525</name>
</gene>
<organism evidence="2 3">
    <name type="scientific">Suillus subaureus</name>
    <dbReference type="NCBI Taxonomy" id="48587"/>
    <lineage>
        <taxon>Eukaryota</taxon>
        <taxon>Fungi</taxon>
        <taxon>Dikarya</taxon>
        <taxon>Basidiomycota</taxon>
        <taxon>Agaricomycotina</taxon>
        <taxon>Agaricomycetes</taxon>
        <taxon>Agaricomycetidae</taxon>
        <taxon>Boletales</taxon>
        <taxon>Suillineae</taxon>
        <taxon>Suillaceae</taxon>
        <taxon>Suillus</taxon>
    </lineage>
</organism>
<sequence>MVNLADLMPEDRPDLMACKEEWCHDWVKLLVDLEKCSMDGKTHNLSLALAPEESAKGCKAEEAHIHFHEQIHTFKIKAERQAEECVHLEEEKQSKEKGKGKEKDAAGEDFVMEDGQEEAISEDEEPNSPVCIEKCKLPEGEDLEDFDPLVNANVSDEDLLMEGQVCALYARVSTMHGMMLEVMNELDVIAIYYKKRRWFL</sequence>
<feature type="compositionally biased region" description="Basic and acidic residues" evidence="1">
    <location>
        <begin position="87"/>
        <end position="106"/>
    </location>
</feature>
<dbReference type="OrthoDB" id="2680592at2759"/>
<proteinExistence type="predicted"/>
<dbReference type="AlphaFoldDB" id="A0A9P7ED57"/>
<dbReference type="GeneID" id="64633913"/>
<keyword evidence="3" id="KW-1185">Reference proteome</keyword>
<reference evidence="2" key="1">
    <citation type="journal article" date="2020" name="New Phytol.">
        <title>Comparative genomics reveals dynamic genome evolution in host specialist ectomycorrhizal fungi.</title>
        <authorList>
            <person name="Lofgren L.A."/>
            <person name="Nguyen N.H."/>
            <person name="Vilgalys R."/>
            <person name="Ruytinx J."/>
            <person name="Liao H.L."/>
            <person name="Branco S."/>
            <person name="Kuo A."/>
            <person name="LaButti K."/>
            <person name="Lipzen A."/>
            <person name="Andreopoulos W."/>
            <person name="Pangilinan J."/>
            <person name="Riley R."/>
            <person name="Hundley H."/>
            <person name="Na H."/>
            <person name="Barry K."/>
            <person name="Grigoriev I.V."/>
            <person name="Stajich J.E."/>
            <person name="Kennedy P.G."/>
        </authorList>
    </citation>
    <scope>NUCLEOTIDE SEQUENCE</scope>
    <source>
        <strain evidence="2">MN1</strain>
    </source>
</reference>
<protein>
    <submittedName>
        <fullName evidence="2">Uncharacterized protein</fullName>
    </submittedName>
</protein>
<dbReference type="Proteomes" id="UP000807769">
    <property type="component" value="Unassembled WGS sequence"/>
</dbReference>